<feature type="domain" description="PAC" evidence="5">
    <location>
        <begin position="530"/>
        <end position="584"/>
    </location>
</feature>
<reference evidence="9" key="1">
    <citation type="journal article" date="2019" name="Int. J. Syst. Evol. Microbiol.">
        <title>The Global Catalogue of Microorganisms (GCM) 10K type strain sequencing project: providing services to taxonomists for standard genome sequencing and annotation.</title>
        <authorList>
            <consortium name="The Broad Institute Genomics Platform"/>
            <consortium name="The Broad Institute Genome Sequencing Center for Infectious Disease"/>
            <person name="Wu L."/>
            <person name="Ma J."/>
        </authorList>
    </citation>
    <scope>NUCLEOTIDE SEQUENCE [LARGE SCALE GENOMIC DNA]</scope>
    <source>
        <strain evidence="9">KCTC 22154</strain>
    </source>
</reference>
<keyword evidence="2" id="KW-0973">c-di-GMP</keyword>
<evidence type="ECO:0000259" key="6">
    <source>
        <dbReference type="PROSITE" id="PS50883"/>
    </source>
</evidence>
<dbReference type="InterPro" id="IPR043128">
    <property type="entry name" value="Rev_trsase/Diguanyl_cyclase"/>
</dbReference>
<dbReference type="SUPFAM" id="SSF55785">
    <property type="entry name" value="PYP-like sensor domain (PAS domain)"/>
    <property type="match status" value="2"/>
</dbReference>
<dbReference type="InterPro" id="IPR001633">
    <property type="entry name" value="EAL_dom"/>
</dbReference>
<dbReference type="EMBL" id="BMXN01000008">
    <property type="protein sequence ID" value="GGW26359.1"/>
    <property type="molecule type" value="Genomic_DNA"/>
</dbReference>
<dbReference type="SMART" id="SM00086">
    <property type="entry name" value="PAC"/>
    <property type="match status" value="1"/>
</dbReference>
<dbReference type="CDD" id="cd00130">
    <property type="entry name" value="PAS"/>
    <property type="match status" value="2"/>
</dbReference>
<dbReference type="GO" id="GO:0071111">
    <property type="term" value="F:cyclic-guanylate-specific phosphodiesterase activity"/>
    <property type="evidence" value="ECO:0007669"/>
    <property type="project" value="UniProtKB-EC"/>
</dbReference>
<dbReference type="InterPro" id="IPR000160">
    <property type="entry name" value="GGDEF_dom"/>
</dbReference>
<dbReference type="InterPro" id="IPR035965">
    <property type="entry name" value="PAS-like_dom_sf"/>
</dbReference>
<dbReference type="Gene3D" id="3.20.20.450">
    <property type="entry name" value="EAL domain"/>
    <property type="match status" value="1"/>
</dbReference>
<feature type="domain" description="GGDEF" evidence="7">
    <location>
        <begin position="616"/>
        <end position="754"/>
    </location>
</feature>
<evidence type="ECO:0000313" key="8">
    <source>
        <dbReference type="EMBL" id="GGW26359.1"/>
    </source>
</evidence>
<feature type="domain" description="EAL" evidence="6">
    <location>
        <begin position="763"/>
        <end position="1017"/>
    </location>
</feature>
<dbReference type="PROSITE" id="PS50112">
    <property type="entry name" value="PAS"/>
    <property type="match status" value="1"/>
</dbReference>
<gene>
    <name evidence="8" type="ORF">GCM10007157_18230</name>
</gene>
<keyword evidence="3" id="KW-0812">Transmembrane</keyword>
<dbReference type="SUPFAM" id="SSF141868">
    <property type="entry name" value="EAL domain-like"/>
    <property type="match status" value="1"/>
</dbReference>
<feature type="transmembrane region" description="Helical" evidence="3">
    <location>
        <begin position="302"/>
        <end position="320"/>
    </location>
</feature>
<dbReference type="Gene3D" id="3.30.450.20">
    <property type="entry name" value="PAS domain"/>
    <property type="match status" value="4"/>
</dbReference>
<dbReference type="NCBIfam" id="TIGR00229">
    <property type="entry name" value="sensory_box"/>
    <property type="match status" value="2"/>
</dbReference>
<dbReference type="PANTHER" id="PTHR44757">
    <property type="entry name" value="DIGUANYLATE CYCLASE DGCP"/>
    <property type="match status" value="1"/>
</dbReference>
<dbReference type="Pfam" id="PF00563">
    <property type="entry name" value="EAL"/>
    <property type="match status" value="1"/>
</dbReference>
<dbReference type="InterPro" id="IPR001610">
    <property type="entry name" value="PAC"/>
</dbReference>
<keyword evidence="9" id="KW-1185">Reference proteome</keyword>
<keyword evidence="3" id="KW-1133">Transmembrane helix</keyword>
<dbReference type="Pfam" id="PF13426">
    <property type="entry name" value="PAS_9"/>
    <property type="match status" value="1"/>
</dbReference>
<evidence type="ECO:0000256" key="1">
    <source>
        <dbReference type="ARBA" id="ARBA00012282"/>
    </source>
</evidence>
<comment type="caution">
    <text evidence="8">The sequence shown here is derived from an EMBL/GenBank/DDBJ whole genome shotgun (WGS) entry which is preliminary data.</text>
</comment>
<dbReference type="NCBIfam" id="TIGR00254">
    <property type="entry name" value="GGDEF"/>
    <property type="match status" value="1"/>
</dbReference>
<organism evidence="8 9">
    <name type="scientific">Vreelandella hamiltonii</name>
    <dbReference type="NCBI Taxonomy" id="502829"/>
    <lineage>
        <taxon>Bacteria</taxon>
        <taxon>Pseudomonadati</taxon>
        <taxon>Pseudomonadota</taxon>
        <taxon>Gammaproteobacteria</taxon>
        <taxon>Oceanospirillales</taxon>
        <taxon>Halomonadaceae</taxon>
        <taxon>Vreelandella</taxon>
    </lineage>
</organism>
<evidence type="ECO:0000259" key="5">
    <source>
        <dbReference type="PROSITE" id="PS50113"/>
    </source>
</evidence>
<dbReference type="PANTHER" id="PTHR44757:SF2">
    <property type="entry name" value="BIOFILM ARCHITECTURE MAINTENANCE PROTEIN MBAA"/>
    <property type="match status" value="1"/>
</dbReference>
<dbReference type="InterPro" id="IPR029787">
    <property type="entry name" value="Nucleotide_cyclase"/>
</dbReference>
<evidence type="ECO:0000313" key="9">
    <source>
        <dbReference type="Proteomes" id="UP000623776"/>
    </source>
</evidence>
<dbReference type="EC" id="3.1.4.52" evidence="1"/>
<dbReference type="FunFam" id="3.20.20.450:FF:000001">
    <property type="entry name" value="Cyclic di-GMP phosphodiesterase yahA"/>
    <property type="match status" value="1"/>
</dbReference>
<dbReference type="SMART" id="SM00091">
    <property type="entry name" value="PAS"/>
    <property type="match status" value="2"/>
</dbReference>
<dbReference type="SMART" id="SM00052">
    <property type="entry name" value="EAL"/>
    <property type="match status" value="1"/>
</dbReference>
<dbReference type="InterPro" id="IPR013656">
    <property type="entry name" value="PAS_4"/>
</dbReference>
<dbReference type="CDD" id="cd12915">
    <property type="entry name" value="PDC2_DGC_like"/>
    <property type="match status" value="1"/>
</dbReference>
<dbReference type="AlphaFoldDB" id="A0A8H9I2U5"/>
<dbReference type="SMART" id="SM00267">
    <property type="entry name" value="GGDEF"/>
    <property type="match status" value="1"/>
</dbReference>
<dbReference type="RefSeq" id="WP_189463494.1">
    <property type="nucleotide sequence ID" value="NZ_BMXN01000008.1"/>
</dbReference>
<proteinExistence type="predicted"/>
<evidence type="ECO:0000256" key="3">
    <source>
        <dbReference type="SAM" id="Phobius"/>
    </source>
</evidence>
<dbReference type="CDD" id="cd01948">
    <property type="entry name" value="EAL"/>
    <property type="match status" value="1"/>
</dbReference>
<feature type="domain" description="PAS" evidence="4">
    <location>
        <begin position="474"/>
        <end position="505"/>
    </location>
</feature>
<dbReference type="Proteomes" id="UP000623776">
    <property type="component" value="Unassembled WGS sequence"/>
</dbReference>
<evidence type="ECO:0000259" key="4">
    <source>
        <dbReference type="PROSITE" id="PS50112"/>
    </source>
</evidence>
<accession>A0A8H9I2U5</accession>
<sequence length="1026" mass="114553">MSLPPSDGLSRHLDTLPRHRRYRHRVIAIYIVSLCVMLVLFGWLLKGQYEQELQAAEARAAARASVVAEWANGVLGQSAQALFGLEELLERQTAGVPDREVQVQVALENLTRYLPLIDELGVLNADGRAWVSSGDNRHAGRDLSQTALFRGFSQSAYDEVVTPLYWSALDQRFYLYHARRLGTAEGAFNGVVVARLLPEMFSAALRHMGVEEGESVALVDASLKLIARHPEPAQGVALGREIDATAYRDWLVSDDRLHVFTMQSPLDDKERLFHVKRVADYPVMVVVGVDVQRLLASWRQRAWLLSGVMALLGALGAWVARHYLHRLALGYQLQARQVRLDALIHSVQDMIFVFDGQGRFTYIHALDADKLLLDSAQALGKSYAEVLPMPLAQAFDDVFQQVQRTRQVATFEYSLPLGQQSRDFHATLSPLVSSTQQPDELEGVLSVTREVTDAKRAEVELQIAAAAFQAHLGIMVTDARGTILKVNDTFKRITGYSDAEVVGRNPRMFSSGHHNAAFYRRLWRSVLSTGSWEGEIWNQRKNGELFPEWLTISAVHDRNGSLTHYVATMSDISERKAAEQEIHQLAFYDPLTGFANRRLFIDRIGVALKELNRHQRCGALILLDLDSFNHVNDTLGHHIGDRLLQNVARRFGQMLRDTDTLARLGGDEFAVLVEGVDGSPRKTQALAEHIANKLMAALDIPIQVGDEQASVTASVGITVMADSQRSADDYLQQADMALSQAKASGRRTLRFFDPSMQAALLARVRLEADLRLALDHQQWQLHYQPQVDEQGRIVGVEALLRWHHPERGLVSPGEFIPLLESTGLINDVGEWVLAAACHQLAAWQHQPGFEQLTISVNISPLQFRENDFLDRVEQVFLRTQAPLERLKLEVTETLFVEARDDARDKMLSLKARGVRFSLDDFGTGYSSLAYLAQLPLDQLKIDQSFVQQVLESSANAAIVESTIALAKSLNLDVIAEGVETPAHQAWLMAHGCHAFQGYLFGRPMPVEEMEQAVRAQRPLPPGPQSA</sequence>
<feature type="transmembrane region" description="Helical" evidence="3">
    <location>
        <begin position="27"/>
        <end position="45"/>
    </location>
</feature>
<dbReference type="SUPFAM" id="SSF55073">
    <property type="entry name" value="Nucleotide cyclase"/>
    <property type="match status" value="1"/>
</dbReference>
<dbReference type="PROSITE" id="PS50883">
    <property type="entry name" value="EAL"/>
    <property type="match status" value="1"/>
</dbReference>
<dbReference type="InterPro" id="IPR000014">
    <property type="entry name" value="PAS"/>
</dbReference>
<dbReference type="InterPro" id="IPR035919">
    <property type="entry name" value="EAL_sf"/>
</dbReference>
<evidence type="ECO:0000256" key="2">
    <source>
        <dbReference type="ARBA" id="ARBA00022636"/>
    </source>
</evidence>
<protein>
    <recommendedName>
        <fullName evidence="1">cyclic-guanylate-specific phosphodiesterase</fullName>
        <ecNumber evidence="1">3.1.4.52</ecNumber>
    </recommendedName>
</protein>
<dbReference type="Pfam" id="PF08448">
    <property type="entry name" value="PAS_4"/>
    <property type="match status" value="1"/>
</dbReference>
<dbReference type="Pfam" id="PF00990">
    <property type="entry name" value="GGDEF"/>
    <property type="match status" value="1"/>
</dbReference>
<dbReference type="Gene3D" id="3.30.70.270">
    <property type="match status" value="1"/>
</dbReference>
<name>A0A8H9I2U5_9GAMM</name>
<dbReference type="InterPro" id="IPR000700">
    <property type="entry name" value="PAS-assoc_C"/>
</dbReference>
<dbReference type="PROSITE" id="PS50887">
    <property type="entry name" value="GGDEF"/>
    <property type="match status" value="1"/>
</dbReference>
<dbReference type="PROSITE" id="PS50113">
    <property type="entry name" value="PAC"/>
    <property type="match status" value="1"/>
</dbReference>
<dbReference type="CDD" id="cd12914">
    <property type="entry name" value="PDC1_DGC_like"/>
    <property type="match status" value="1"/>
</dbReference>
<dbReference type="InterPro" id="IPR052155">
    <property type="entry name" value="Biofilm_reg_signaling"/>
</dbReference>
<keyword evidence="3" id="KW-0472">Membrane</keyword>
<dbReference type="CDD" id="cd01949">
    <property type="entry name" value="GGDEF"/>
    <property type="match status" value="1"/>
</dbReference>
<evidence type="ECO:0000259" key="7">
    <source>
        <dbReference type="PROSITE" id="PS50887"/>
    </source>
</evidence>